<comment type="caution">
    <text evidence="4">The sequence shown here is derived from an EMBL/GenBank/DDBJ whole genome shotgun (WGS) entry which is preliminary data.</text>
</comment>
<evidence type="ECO:0000256" key="2">
    <source>
        <dbReference type="SAM" id="MobiDB-lite"/>
    </source>
</evidence>
<sequence>MRYIYSGIYTGSSGPGPGPGRGRGWKIYPHPRPENDRGTQNLREIAEQRNRAMERERERKTERWKQRERDSEGRWVKIIVLEKLKHRMINKACNLTADQIDHIDSFYNRLRFLAIILKDMDKKQQQHELNHEAKSLPMQIYYVICKTRQLIHLFDEVSGQRDSNNNGDSFFDILFSINIMEEIKTIEAKVVQFYDQINQIQLLQDDKSFNDGVPSMSMSMSMSMENRTLVDEEITVGFNDEALTKKKLLAGGKKQLQMILIVGMPGFGKTTLAKKLHNDPYITLYFHIWAWTYASKLPRKTDMLLDILRSINVFTDEIKNMTNEMLGEKLYKQLEGKRFLIVIDHLWDIGA</sequence>
<evidence type="ECO:0000259" key="3">
    <source>
        <dbReference type="Pfam" id="PF00931"/>
    </source>
</evidence>
<name>A0A7J7GJ56_CAMSI</name>
<dbReference type="GO" id="GO:0006952">
    <property type="term" value="P:defense response"/>
    <property type="evidence" value="ECO:0007669"/>
    <property type="project" value="UniProtKB-KW"/>
</dbReference>
<feature type="compositionally biased region" description="Gly residues" evidence="2">
    <location>
        <begin position="13"/>
        <end position="22"/>
    </location>
</feature>
<dbReference type="PRINTS" id="PR00364">
    <property type="entry name" value="DISEASERSIST"/>
</dbReference>
<dbReference type="SUPFAM" id="SSF52540">
    <property type="entry name" value="P-loop containing nucleoside triphosphate hydrolases"/>
    <property type="match status" value="1"/>
</dbReference>
<reference evidence="4 5" key="2">
    <citation type="submission" date="2020-07" db="EMBL/GenBank/DDBJ databases">
        <title>Genome assembly of wild tea tree DASZ reveals pedigree and selection history of tea varieties.</title>
        <authorList>
            <person name="Zhang W."/>
        </authorList>
    </citation>
    <scope>NUCLEOTIDE SEQUENCE [LARGE SCALE GENOMIC DNA]</scope>
    <source>
        <strain evidence="5">cv. G240</strain>
        <tissue evidence="4">Leaf</tissue>
    </source>
</reference>
<evidence type="ECO:0000313" key="5">
    <source>
        <dbReference type="Proteomes" id="UP000593564"/>
    </source>
</evidence>
<dbReference type="InterPro" id="IPR027417">
    <property type="entry name" value="P-loop_NTPase"/>
</dbReference>
<dbReference type="Pfam" id="PF00931">
    <property type="entry name" value="NB-ARC"/>
    <property type="match status" value="1"/>
</dbReference>
<reference evidence="5" key="1">
    <citation type="journal article" date="2020" name="Nat. Commun.">
        <title>Genome assembly of wild tea tree DASZ reveals pedigree and selection history of tea varieties.</title>
        <authorList>
            <person name="Zhang W."/>
            <person name="Zhang Y."/>
            <person name="Qiu H."/>
            <person name="Guo Y."/>
            <person name="Wan H."/>
            <person name="Zhang X."/>
            <person name="Scossa F."/>
            <person name="Alseekh S."/>
            <person name="Zhang Q."/>
            <person name="Wang P."/>
            <person name="Xu L."/>
            <person name="Schmidt M.H."/>
            <person name="Jia X."/>
            <person name="Li D."/>
            <person name="Zhu A."/>
            <person name="Guo F."/>
            <person name="Chen W."/>
            <person name="Ni D."/>
            <person name="Usadel B."/>
            <person name="Fernie A.R."/>
            <person name="Wen W."/>
        </authorList>
    </citation>
    <scope>NUCLEOTIDE SEQUENCE [LARGE SCALE GENOMIC DNA]</scope>
    <source>
        <strain evidence="5">cv. G240</strain>
    </source>
</reference>
<accession>A0A7J7GJ56</accession>
<dbReference type="GO" id="GO:0043531">
    <property type="term" value="F:ADP binding"/>
    <property type="evidence" value="ECO:0007669"/>
    <property type="project" value="InterPro"/>
</dbReference>
<dbReference type="PANTHER" id="PTHR36766:SF30">
    <property type="entry name" value="TIR-NBS TYPE DISEASE RESISTANCE PROTEIN-RELATED"/>
    <property type="match status" value="1"/>
</dbReference>
<dbReference type="Proteomes" id="UP000593564">
    <property type="component" value="Unassembled WGS sequence"/>
</dbReference>
<dbReference type="AlphaFoldDB" id="A0A7J7GJ56"/>
<feature type="domain" description="NB-ARC" evidence="3">
    <location>
        <begin position="246"/>
        <end position="348"/>
    </location>
</feature>
<dbReference type="Gene3D" id="3.40.50.300">
    <property type="entry name" value="P-loop containing nucleotide triphosphate hydrolases"/>
    <property type="match status" value="1"/>
</dbReference>
<keyword evidence="1" id="KW-0611">Plant defense</keyword>
<organism evidence="4 5">
    <name type="scientific">Camellia sinensis</name>
    <name type="common">Tea plant</name>
    <name type="synonym">Thea sinensis</name>
    <dbReference type="NCBI Taxonomy" id="4442"/>
    <lineage>
        <taxon>Eukaryota</taxon>
        <taxon>Viridiplantae</taxon>
        <taxon>Streptophyta</taxon>
        <taxon>Embryophyta</taxon>
        <taxon>Tracheophyta</taxon>
        <taxon>Spermatophyta</taxon>
        <taxon>Magnoliopsida</taxon>
        <taxon>eudicotyledons</taxon>
        <taxon>Gunneridae</taxon>
        <taxon>Pentapetalae</taxon>
        <taxon>asterids</taxon>
        <taxon>Ericales</taxon>
        <taxon>Theaceae</taxon>
        <taxon>Camellia</taxon>
    </lineage>
</organism>
<gene>
    <name evidence="4" type="ORF">HYC85_023667</name>
</gene>
<protein>
    <recommendedName>
        <fullName evidence="3">NB-ARC domain-containing protein</fullName>
    </recommendedName>
</protein>
<evidence type="ECO:0000256" key="1">
    <source>
        <dbReference type="ARBA" id="ARBA00022821"/>
    </source>
</evidence>
<dbReference type="InterPro" id="IPR002182">
    <property type="entry name" value="NB-ARC"/>
</dbReference>
<dbReference type="PANTHER" id="PTHR36766">
    <property type="entry name" value="PLANT BROAD-SPECTRUM MILDEW RESISTANCE PROTEIN RPW8"/>
    <property type="match status" value="1"/>
</dbReference>
<proteinExistence type="predicted"/>
<feature type="region of interest" description="Disordered" evidence="2">
    <location>
        <begin position="9"/>
        <end position="41"/>
    </location>
</feature>
<keyword evidence="5" id="KW-1185">Reference proteome</keyword>
<dbReference type="EMBL" id="JACBKZ010000011">
    <property type="protein sequence ID" value="KAF5939408.1"/>
    <property type="molecule type" value="Genomic_DNA"/>
</dbReference>
<evidence type="ECO:0000313" key="4">
    <source>
        <dbReference type="EMBL" id="KAF5939408.1"/>
    </source>
</evidence>